<evidence type="ECO:0000256" key="1">
    <source>
        <dbReference type="SAM" id="MobiDB-lite"/>
    </source>
</evidence>
<dbReference type="Proteomes" id="UP000799753">
    <property type="component" value="Unassembled WGS sequence"/>
</dbReference>
<accession>A0A6A6RUS4</accession>
<evidence type="ECO:0000313" key="3">
    <source>
        <dbReference type="Proteomes" id="UP000799753"/>
    </source>
</evidence>
<keyword evidence="3" id="KW-1185">Reference proteome</keyword>
<dbReference type="AlphaFoldDB" id="A0A6A6RUS4"/>
<reference evidence="2" key="1">
    <citation type="journal article" date="2020" name="Stud. Mycol.">
        <title>101 Dothideomycetes genomes: a test case for predicting lifestyles and emergence of pathogens.</title>
        <authorList>
            <person name="Haridas S."/>
            <person name="Albert R."/>
            <person name="Binder M."/>
            <person name="Bloem J."/>
            <person name="Labutti K."/>
            <person name="Salamov A."/>
            <person name="Andreopoulos B."/>
            <person name="Baker S."/>
            <person name="Barry K."/>
            <person name="Bills G."/>
            <person name="Bluhm B."/>
            <person name="Cannon C."/>
            <person name="Castanera R."/>
            <person name="Culley D."/>
            <person name="Daum C."/>
            <person name="Ezra D."/>
            <person name="Gonzalez J."/>
            <person name="Henrissat B."/>
            <person name="Kuo A."/>
            <person name="Liang C."/>
            <person name="Lipzen A."/>
            <person name="Lutzoni F."/>
            <person name="Magnuson J."/>
            <person name="Mondo S."/>
            <person name="Nolan M."/>
            <person name="Ohm R."/>
            <person name="Pangilinan J."/>
            <person name="Park H.-J."/>
            <person name="Ramirez L."/>
            <person name="Alfaro M."/>
            <person name="Sun H."/>
            <person name="Tritt A."/>
            <person name="Yoshinaga Y."/>
            <person name="Zwiers L.-H."/>
            <person name="Turgeon B."/>
            <person name="Goodwin S."/>
            <person name="Spatafora J."/>
            <person name="Crous P."/>
            <person name="Grigoriev I."/>
        </authorList>
    </citation>
    <scope>NUCLEOTIDE SEQUENCE</scope>
    <source>
        <strain evidence="2">CBS 473.64</strain>
    </source>
</reference>
<gene>
    <name evidence="2" type="ORF">P280DRAFT_550747</name>
</gene>
<name>A0A6A6RUS4_9PLEO</name>
<sequence>MKRTDYRVKRNSSFHVKVNHPSTTTVPIDPNLPLPIDHFLSRRINPHLGGNTPFREALRKGNTLGYLPAEIRIQIYKYTLTDDSESDSDPGSTDDSDDGSTESKPGSTSSSNIKAYTHVSFSSGHPSVGPTNLMLTCKKLYYEIEPNFITTLKIIIKKDVDMVNMAAWNSRQHRINYFNYIRAIQFTDTKVLQKVGQVHVDRWWHEEAKTYDGLPVKYVPPESALFRPVSTVLLNYLSNHLTHIEVVVTLEYFLSHGLDPFQRQDPHSRVLSAIQTFYDFHVLSSLTKLKTLVVHLDYAYLGMLGMGGYCYCWSQFFELNPHHPGRSGFDDVYGVKSWLQSLFTAQGKMVTVIAAQHEWPPSYHGYRVAEH</sequence>
<feature type="compositionally biased region" description="Low complexity" evidence="1">
    <location>
        <begin position="102"/>
        <end position="111"/>
    </location>
</feature>
<feature type="region of interest" description="Disordered" evidence="1">
    <location>
        <begin position="82"/>
        <end position="111"/>
    </location>
</feature>
<dbReference type="OrthoDB" id="3794691at2759"/>
<proteinExistence type="predicted"/>
<dbReference type="EMBL" id="MU006787">
    <property type="protein sequence ID" value="KAF2639316.1"/>
    <property type="molecule type" value="Genomic_DNA"/>
</dbReference>
<protein>
    <submittedName>
        <fullName evidence="2">Uncharacterized protein</fullName>
    </submittedName>
</protein>
<evidence type="ECO:0000313" key="2">
    <source>
        <dbReference type="EMBL" id="KAF2639316.1"/>
    </source>
</evidence>
<organism evidence="2 3">
    <name type="scientific">Massarina eburnea CBS 473.64</name>
    <dbReference type="NCBI Taxonomy" id="1395130"/>
    <lineage>
        <taxon>Eukaryota</taxon>
        <taxon>Fungi</taxon>
        <taxon>Dikarya</taxon>
        <taxon>Ascomycota</taxon>
        <taxon>Pezizomycotina</taxon>
        <taxon>Dothideomycetes</taxon>
        <taxon>Pleosporomycetidae</taxon>
        <taxon>Pleosporales</taxon>
        <taxon>Massarineae</taxon>
        <taxon>Massarinaceae</taxon>
        <taxon>Massarina</taxon>
    </lineage>
</organism>
<feature type="compositionally biased region" description="Acidic residues" evidence="1">
    <location>
        <begin position="82"/>
        <end position="100"/>
    </location>
</feature>